<accession>A0A670KJ89</accession>
<dbReference type="GO" id="GO:0071944">
    <property type="term" value="C:cell periphery"/>
    <property type="evidence" value="ECO:0007669"/>
    <property type="project" value="UniProtKB-ARBA"/>
</dbReference>
<dbReference type="PROSITE" id="PS50024">
    <property type="entry name" value="SEA"/>
    <property type="match status" value="1"/>
</dbReference>
<keyword evidence="3" id="KW-0812">Transmembrane</keyword>
<sequence>MPTRASSLRPQETQSPIAETQGTLLLASTPQPVAAGTGAAQEEDVATITTQILPQGWSTAPSVVGAEGPGGSTPGVEPETRSHESWSSMGPSDPGSTPAPPSMPPRSRAGLGHTMEMTQEAIITGNFVPSGTALVHNSTEAMRAAQPVVDAQPTSAESPHRTEVAPHSSSSFHLGTALPLRLADSATHPASASNLPVGSTLLTSSVDPGGVMEEPRAPRAGGHASADVPRFQNSTDPLTAAETASSGASAATEEPGSQSPLEPGSAWPMKVGDPVQPSSQPRQLTPKGAAEEGTSPTMVPTPMEVSVNYRERTGVPSDAREGPHKATTRPTQQTTREGSLWQATEAAEPFTSSSSLPGKGPPTGWTPSPAKTPVGSEAALLTPEGDDVSTAPSLNPELHSQAANSSSLVSGTAVPTSKIGATGTMPVTHRLWTSPGRTRSWEWGKRPSTTAEGGSIREIAHSPLSLGGLVRTTAAPTGSSGHTQPPLPAPGPKSTAEEEPLIASTRLSPATPEKSTTQLKPAMPREGRPRAHQVFVAENQLPRLKATLLHIPCELVLAMEFSRSFWNPDSLEYQGLVLSVNKTVTPLFDSLPGFQRLEVKAIRPGSVVVAFDALFLVAAPGLWAALNRSSLSERLRPGLWVGNARVLQSTTLERHLDLCSMLFACQAGYECVSTGEDGSAVCTSACHRDYCKNEGICTHAVNHTPVCQCPVGSDFWFLGVRCDYKVTQQGLLGVACGLLLSLVVVGAAIAGLVIRRVRMLLLEARADQTKSSYRRFCRLDDVSAHYWSEPWLASAVSLDNPAFSNSEELLHLQILDTACCSCQDDCMGPDGYRKQPQDAPCIGAAGRPSAHYNHWDVSSNSMNDPMIDSGKASEVSVSSWPMEPIQWSPCPALHNPSREQVVSEAQAHFPGLWVSSLERWRFGTEAHGVVWHRTLMKHNYSFPYCKTKQKNLICML</sequence>
<feature type="region of interest" description="Disordered" evidence="2">
    <location>
        <begin position="1"/>
        <end position="42"/>
    </location>
</feature>
<dbReference type="Ensembl" id="ENSPMRT00000038537.1">
    <property type="protein sequence ID" value="ENSPMRP00000036370.1"/>
    <property type="gene ID" value="ENSPMRG00000023473.1"/>
</dbReference>
<feature type="compositionally biased region" description="Polar residues" evidence="2">
    <location>
        <begin position="188"/>
        <end position="206"/>
    </location>
</feature>
<keyword evidence="7" id="KW-1185">Reference proteome</keyword>
<feature type="compositionally biased region" description="Polar residues" evidence="2">
    <location>
        <begin position="1"/>
        <end position="31"/>
    </location>
</feature>
<feature type="compositionally biased region" description="Basic and acidic residues" evidence="2">
    <location>
        <begin position="309"/>
        <end position="324"/>
    </location>
</feature>
<name>A0A670KJ89_PODMU</name>
<feature type="compositionally biased region" description="Low complexity" evidence="2">
    <location>
        <begin position="239"/>
        <end position="254"/>
    </location>
</feature>
<keyword evidence="3" id="KW-0472">Membrane</keyword>
<feature type="compositionally biased region" description="Polar residues" evidence="2">
    <location>
        <begin position="474"/>
        <end position="483"/>
    </location>
</feature>
<feature type="compositionally biased region" description="Polar residues" evidence="2">
    <location>
        <begin position="328"/>
        <end position="337"/>
    </location>
</feature>
<feature type="transmembrane region" description="Helical" evidence="3">
    <location>
        <begin position="731"/>
        <end position="754"/>
    </location>
</feature>
<evidence type="ECO:0000256" key="1">
    <source>
        <dbReference type="PROSITE-ProRule" id="PRU00076"/>
    </source>
</evidence>
<protein>
    <recommendedName>
        <fullName evidence="8">EGF-like domain-containing protein</fullName>
    </recommendedName>
</protein>
<feature type="compositionally biased region" description="Polar residues" evidence="2">
    <location>
        <begin position="401"/>
        <end position="411"/>
    </location>
</feature>
<evidence type="ECO:0000259" key="4">
    <source>
        <dbReference type="PROSITE" id="PS50024"/>
    </source>
</evidence>
<organism evidence="6 7">
    <name type="scientific">Podarcis muralis</name>
    <name type="common">Wall lizard</name>
    <name type="synonym">Lacerta muralis</name>
    <dbReference type="NCBI Taxonomy" id="64176"/>
    <lineage>
        <taxon>Eukaryota</taxon>
        <taxon>Metazoa</taxon>
        <taxon>Chordata</taxon>
        <taxon>Craniata</taxon>
        <taxon>Vertebrata</taxon>
        <taxon>Euteleostomi</taxon>
        <taxon>Lepidosauria</taxon>
        <taxon>Squamata</taxon>
        <taxon>Bifurcata</taxon>
        <taxon>Unidentata</taxon>
        <taxon>Episquamata</taxon>
        <taxon>Laterata</taxon>
        <taxon>Lacertibaenia</taxon>
        <taxon>Lacertidae</taxon>
        <taxon>Podarcis</taxon>
    </lineage>
</organism>
<evidence type="ECO:0000256" key="2">
    <source>
        <dbReference type="SAM" id="MobiDB-lite"/>
    </source>
</evidence>
<dbReference type="AlphaFoldDB" id="A0A670KJ89"/>
<dbReference type="InterPro" id="IPR000082">
    <property type="entry name" value="SEA_dom"/>
</dbReference>
<evidence type="ECO:0000313" key="6">
    <source>
        <dbReference type="Ensembl" id="ENSPMRP00000036370.1"/>
    </source>
</evidence>
<keyword evidence="3" id="KW-1133">Transmembrane helix</keyword>
<feature type="transmembrane region" description="Helical" evidence="3">
    <location>
        <begin position="605"/>
        <end position="626"/>
    </location>
</feature>
<feature type="region of interest" description="Disordered" evidence="2">
    <location>
        <begin position="57"/>
        <end position="110"/>
    </location>
</feature>
<evidence type="ECO:0000313" key="7">
    <source>
        <dbReference type="Proteomes" id="UP000472272"/>
    </source>
</evidence>
<evidence type="ECO:0008006" key="8">
    <source>
        <dbReference type="Google" id="ProtNLM"/>
    </source>
</evidence>
<keyword evidence="1" id="KW-0245">EGF-like domain</keyword>
<dbReference type="OMA" id="PTSHHTE"/>
<reference evidence="6 7" key="1">
    <citation type="journal article" date="2019" name="Proc. Natl. Acad. Sci. U.S.A.">
        <title>Regulatory changes in pterin and carotenoid genes underlie balanced color polymorphisms in the wall lizard.</title>
        <authorList>
            <person name="Andrade P."/>
            <person name="Pinho C."/>
            <person name="Perez I de Lanuza G."/>
            <person name="Afonso S."/>
            <person name="Brejcha J."/>
            <person name="Rubin C.J."/>
            <person name="Wallerman O."/>
            <person name="Pereira P."/>
            <person name="Sabatino S.J."/>
            <person name="Bellati A."/>
            <person name="Pellitteri-Rosa D."/>
            <person name="Bosakova Z."/>
            <person name="Bunikis I."/>
            <person name="Carretero M.A."/>
            <person name="Feiner N."/>
            <person name="Marsik P."/>
            <person name="Pauperio F."/>
            <person name="Salvi D."/>
            <person name="Soler L."/>
            <person name="While G.M."/>
            <person name="Uller T."/>
            <person name="Font E."/>
            <person name="Andersson L."/>
            <person name="Carneiro M."/>
        </authorList>
    </citation>
    <scope>NUCLEOTIDE SEQUENCE</scope>
</reference>
<comment type="caution">
    <text evidence="1">Lacks conserved residue(s) required for the propagation of feature annotation.</text>
</comment>
<feature type="region of interest" description="Disordered" evidence="2">
    <location>
        <begin position="427"/>
        <end position="528"/>
    </location>
</feature>
<reference evidence="6" key="2">
    <citation type="submission" date="2025-08" db="UniProtKB">
        <authorList>
            <consortium name="Ensembl"/>
        </authorList>
    </citation>
    <scope>IDENTIFICATION</scope>
</reference>
<dbReference type="InterPro" id="IPR000742">
    <property type="entry name" value="EGF"/>
</dbReference>
<evidence type="ECO:0000256" key="3">
    <source>
        <dbReference type="SAM" id="Phobius"/>
    </source>
</evidence>
<evidence type="ECO:0000259" key="5">
    <source>
        <dbReference type="PROSITE" id="PS50026"/>
    </source>
</evidence>
<dbReference type="PROSITE" id="PS50026">
    <property type="entry name" value="EGF_3"/>
    <property type="match status" value="1"/>
</dbReference>
<reference evidence="6" key="3">
    <citation type="submission" date="2025-09" db="UniProtKB">
        <authorList>
            <consortium name="Ensembl"/>
        </authorList>
    </citation>
    <scope>IDENTIFICATION</scope>
</reference>
<feature type="region of interest" description="Disordered" evidence="2">
    <location>
        <begin position="144"/>
        <end position="172"/>
    </location>
</feature>
<feature type="domain" description="SEA" evidence="4">
    <location>
        <begin position="545"/>
        <end position="657"/>
    </location>
</feature>
<feature type="domain" description="EGF-like" evidence="5">
    <location>
        <begin position="683"/>
        <end position="723"/>
    </location>
</feature>
<dbReference type="GeneTree" id="ENSGT00960000187431"/>
<dbReference type="Proteomes" id="UP000472272">
    <property type="component" value="Chromosome 14"/>
</dbReference>
<feature type="compositionally biased region" description="Polar residues" evidence="2">
    <location>
        <begin position="505"/>
        <end position="519"/>
    </location>
</feature>
<feature type="region of interest" description="Disordered" evidence="2">
    <location>
        <begin position="188"/>
        <end position="411"/>
    </location>
</feature>
<proteinExistence type="predicted"/>